<dbReference type="Pfam" id="PF09286">
    <property type="entry name" value="Pro-kuma_activ"/>
    <property type="match status" value="1"/>
</dbReference>
<feature type="active site" description="Charge relay system" evidence="7">
    <location>
        <position position="264"/>
    </location>
</feature>
<keyword evidence="8" id="KW-0732">Signal</keyword>
<dbReference type="InterPro" id="IPR050819">
    <property type="entry name" value="Tripeptidyl-peptidase_I"/>
</dbReference>
<dbReference type="GO" id="GO:0007417">
    <property type="term" value="P:central nervous system development"/>
    <property type="evidence" value="ECO:0000318"/>
    <property type="project" value="GO_Central"/>
</dbReference>
<gene>
    <name evidence="10" type="ORF">MONBRDRAFT_32487</name>
</gene>
<evidence type="ECO:0000256" key="8">
    <source>
        <dbReference type="SAM" id="SignalP"/>
    </source>
</evidence>
<name>A9UZT8_MONBE</name>
<feature type="active site" description="Charge relay system" evidence="7">
    <location>
        <position position="687"/>
    </location>
</feature>
<feature type="signal peptide" evidence="8">
    <location>
        <begin position="1"/>
        <end position="21"/>
    </location>
</feature>
<keyword evidence="3 7" id="KW-0378">Hydrolase</keyword>
<dbReference type="RefSeq" id="XP_001745868.1">
    <property type="nucleotide sequence ID" value="XM_001745816.1"/>
</dbReference>
<keyword evidence="1 7" id="KW-0645">Protease</keyword>
<evidence type="ECO:0000256" key="5">
    <source>
        <dbReference type="ARBA" id="ARBA00022837"/>
    </source>
</evidence>
<keyword evidence="4 7" id="KW-0720">Serine protease</keyword>
<sequence length="778" mass="82282">MLAKASALAVLLAVAVASSAAASVRVAAPTYPCFWKSGYAVDSQQEIRFTFALKQRNLDQLAEIALAVSDPTSSKYGQYLTTEQIADLTAPRPEHMAAVIQWLEANKVAFSVRLHNVEVICTVAQAEALLDTTFALAKSEKYGQSKIHAGAYTLPAEIADAVETVFGLHGLPIPPRESVRSVGDVVAVTPAVIAQSYNVSGATVNRNGSNIQAVAEFQAQYMNKNDLVSFFKAEVPKAQTGDDQVAKFVGSPYVEGSSVEAALDIQFIMGVADGVATQFWEFPNNDFCNDLNVYTTELLTTADVPLVNSISYGWQGDLDQLSCQDKDLQAVDSNWAKLAAKGISVLISSGDSGSGFTEPQCDPSKPGEKGVEVTKGELQTTENAEAYECCAMAQQTGAPGWTWYPPSNAVQAKMAAPAPRALGFTDADYHCEVTEDAKYFKSRDVYILNGDVSVSGGKVKVHCPNGTIADTYIDFGAEYSGAGDEKLRNFTMSARAGLLKHAKFGGTALYLDGETTPLELRFTDPYTQELKAVFASGPNPPPPPPQGTCKIYKTVTATANVSSSIISGGSAVLPPSQLPTLFPSWPASSPWVTAVGATRFVGEAGSEQMASDQFGSGGGFSFRFSNANATWQQKVVAAYVAQGRSLANFPPANSFPATGRATPDVSGLGEGYQVYVNGEVEPVGGTSASCPMFAALISLINEERLAAGKPQMGYLNPFLYQNSDAFTDIVKGTNAIGRGGEQLKYGFAAAEGWDAATGLGTPIFSKLLPAAMAAARDL</sequence>
<dbReference type="InterPro" id="IPR030400">
    <property type="entry name" value="Sedolisin_dom"/>
</dbReference>
<dbReference type="AlphaFoldDB" id="A9UZT8"/>
<evidence type="ECO:0000256" key="1">
    <source>
        <dbReference type="ARBA" id="ARBA00022670"/>
    </source>
</evidence>
<dbReference type="PANTHER" id="PTHR14218:SF15">
    <property type="entry name" value="TRIPEPTIDYL-PEPTIDASE 1"/>
    <property type="match status" value="1"/>
</dbReference>
<evidence type="ECO:0000259" key="9">
    <source>
        <dbReference type="PROSITE" id="PS51695"/>
    </source>
</evidence>
<dbReference type="InterPro" id="IPR036852">
    <property type="entry name" value="Peptidase_S8/S53_dom_sf"/>
</dbReference>
<dbReference type="GeneID" id="5891017"/>
<protein>
    <recommendedName>
        <fullName evidence="9">Peptidase S53 domain-containing protein</fullName>
    </recommendedName>
</protein>
<reference evidence="10 11" key="1">
    <citation type="journal article" date="2008" name="Nature">
        <title>The genome of the choanoflagellate Monosiga brevicollis and the origin of metazoans.</title>
        <authorList>
            <consortium name="JGI Sequencing"/>
            <person name="King N."/>
            <person name="Westbrook M.J."/>
            <person name="Young S.L."/>
            <person name="Kuo A."/>
            <person name="Abedin M."/>
            <person name="Chapman J."/>
            <person name="Fairclough S."/>
            <person name="Hellsten U."/>
            <person name="Isogai Y."/>
            <person name="Letunic I."/>
            <person name="Marr M."/>
            <person name="Pincus D."/>
            <person name="Putnam N."/>
            <person name="Rokas A."/>
            <person name="Wright K.J."/>
            <person name="Zuzow R."/>
            <person name="Dirks W."/>
            <person name="Good M."/>
            <person name="Goodstein D."/>
            <person name="Lemons D."/>
            <person name="Li W."/>
            <person name="Lyons J.B."/>
            <person name="Morris A."/>
            <person name="Nichols S."/>
            <person name="Richter D.J."/>
            <person name="Salamov A."/>
            <person name="Bork P."/>
            <person name="Lim W.A."/>
            <person name="Manning G."/>
            <person name="Miller W.T."/>
            <person name="McGinnis W."/>
            <person name="Shapiro H."/>
            <person name="Tjian R."/>
            <person name="Grigoriev I.V."/>
            <person name="Rokhsar D."/>
        </authorList>
    </citation>
    <scope>NUCLEOTIDE SEQUENCE [LARGE SCALE GENOMIC DNA]</scope>
    <source>
        <strain evidence="11">MX1 / ATCC 50154</strain>
    </source>
</reference>
<feature type="binding site" evidence="7">
    <location>
        <position position="729"/>
    </location>
    <ligand>
        <name>Ca(2+)</name>
        <dbReference type="ChEBI" id="CHEBI:29108"/>
    </ligand>
</feature>
<dbReference type="GO" id="GO:0006508">
    <property type="term" value="P:proteolysis"/>
    <property type="evidence" value="ECO:0000318"/>
    <property type="project" value="GO_Central"/>
</dbReference>
<dbReference type="eggNOG" id="ENOG502QR6D">
    <property type="taxonomic scope" value="Eukaryota"/>
</dbReference>
<feature type="domain" description="Peptidase S53" evidence="9">
    <location>
        <begin position="187"/>
        <end position="774"/>
    </location>
</feature>
<keyword evidence="6" id="KW-0865">Zymogen</keyword>
<dbReference type="STRING" id="81824.A9UZT8"/>
<dbReference type="EMBL" id="CH991551">
    <property type="protein sequence ID" value="EDQ89292.1"/>
    <property type="molecule type" value="Genomic_DNA"/>
</dbReference>
<dbReference type="KEGG" id="mbr:MONBRDRAFT_32487"/>
<evidence type="ECO:0000313" key="11">
    <source>
        <dbReference type="Proteomes" id="UP000001357"/>
    </source>
</evidence>
<evidence type="ECO:0000256" key="6">
    <source>
        <dbReference type="ARBA" id="ARBA00023145"/>
    </source>
</evidence>
<proteinExistence type="predicted"/>
<evidence type="ECO:0000256" key="3">
    <source>
        <dbReference type="ARBA" id="ARBA00022801"/>
    </source>
</evidence>
<feature type="binding site" evidence="7">
    <location>
        <position position="754"/>
    </location>
    <ligand>
        <name>Ca(2+)</name>
        <dbReference type="ChEBI" id="CHEBI:29108"/>
    </ligand>
</feature>
<dbReference type="SMART" id="SM00944">
    <property type="entry name" value="Pro-kuma_activ"/>
    <property type="match status" value="1"/>
</dbReference>
<dbReference type="Proteomes" id="UP000001357">
    <property type="component" value="Unassembled WGS sequence"/>
</dbReference>
<keyword evidence="5 7" id="KW-0106">Calcium</keyword>
<evidence type="ECO:0000313" key="10">
    <source>
        <dbReference type="EMBL" id="EDQ89292.1"/>
    </source>
</evidence>
<dbReference type="GO" id="GO:0004175">
    <property type="term" value="F:endopeptidase activity"/>
    <property type="evidence" value="ECO:0000318"/>
    <property type="project" value="GO_Central"/>
</dbReference>
<dbReference type="CDD" id="cd11377">
    <property type="entry name" value="Pro-peptidase_S53"/>
    <property type="match status" value="1"/>
</dbReference>
<feature type="active site" description="Charge relay system" evidence="7">
    <location>
        <position position="260"/>
    </location>
</feature>
<keyword evidence="11" id="KW-1185">Reference proteome</keyword>
<keyword evidence="2 7" id="KW-0479">Metal-binding</keyword>
<dbReference type="InParanoid" id="A9UZT8"/>
<dbReference type="OMA" id="ATCPFIT"/>
<evidence type="ECO:0000256" key="2">
    <source>
        <dbReference type="ARBA" id="ARBA00022723"/>
    </source>
</evidence>
<accession>A9UZT8</accession>
<dbReference type="PANTHER" id="PTHR14218">
    <property type="entry name" value="PROTEASE S8 TRIPEPTIDYL PEPTIDASE I CLN2"/>
    <property type="match status" value="1"/>
</dbReference>
<feature type="binding site" evidence="7">
    <location>
        <position position="752"/>
    </location>
    <ligand>
        <name>Ca(2+)</name>
        <dbReference type="ChEBI" id="CHEBI:29108"/>
    </ligand>
</feature>
<evidence type="ECO:0000256" key="7">
    <source>
        <dbReference type="PROSITE-ProRule" id="PRU01032"/>
    </source>
</evidence>
<dbReference type="SUPFAM" id="SSF54897">
    <property type="entry name" value="Protease propeptides/inhibitors"/>
    <property type="match status" value="1"/>
</dbReference>
<feature type="chain" id="PRO_5002742614" description="Peptidase S53 domain-containing protein" evidence="8">
    <location>
        <begin position="22"/>
        <end position="778"/>
    </location>
</feature>
<dbReference type="PROSITE" id="PS51695">
    <property type="entry name" value="SEDOLISIN"/>
    <property type="match status" value="1"/>
</dbReference>
<dbReference type="InterPro" id="IPR015366">
    <property type="entry name" value="S53_propep"/>
</dbReference>
<evidence type="ECO:0000256" key="4">
    <source>
        <dbReference type="ARBA" id="ARBA00022825"/>
    </source>
</evidence>
<comment type="cofactor">
    <cofactor evidence="7">
        <name>Ca(2+)</name>
        <dbReference type="ChEBI" id="CHEBI:29108"/>
    </cofactor>
    <text evidence="7">Binds 1 Ca(2+) ion per subunit.</text>
</comment>
<dbReference type="GO" id="GO:0046872">
    <property type="term" value="F:metal ion binding"/>
    <property type="evidence" value="ECO:0007669"/>
    <property type="project" value="UniProtKB-UniRule"/>
</dbReference>
<dbReference type="SUPFAM" id="SSF52743">
    <property type="entry name" value="Subtilisin-like"/>
    <property type="match status" value="2"/>
</dbReference>
<feature type="binding site" evidence="7">
    <location>
        <position position="728"/>
    </location>
    <ligand>
        <name>Ca(2+)</name>
        <dbReference type="ChEBI" id="CHEBI:29108"/>
    </ligand>
</feature>
<dbReference type="GO" id="GO:0004252">
    <property type="term" value="F:serine-type endopeptidase activity"/>
    <property type="evidence" value="ECO:0007669"/>
    <property type="project" value="UniProtKB-UniRule"/>
</dbReference>
<dbReference type="GO" id="GO:0008240">
    <property type="term" value="F:tripeptidyl-peptidase activity"/>
    <property type="evidence" value="ECO:0000318"/>
    <property type="project" value="GO_Central"/>
</dbReference>
<organism evidence="10 11">
    <name type="scientific">Monosiga brevicollis</name>
    <name type="common">Choanoflagellate</name>
    <dbReference type="NCBI Taxonomy" id="81824"/>
    <lineage>
        <taxon>Eukaryota</taxon>
        <taxon>Choanoflagellata</taxon>
        <taxon>Craspedida</taxon>
        <taxon>Salpingoecidae</taxon>
        <taxon>Monosiga</taxon>
    </lineage>
</organism>
<dbReference type="CDD" id="cd04056">
    <property type="entry name" value="Peptidases_S53"/>
    <property type="match status" value="1"/>
</dbReference>
<dbReference type="Gene3D" id="3.40.50.200">
    <property type="entry name" value="Peptidase S8/S53 domain"/>
    <property type="match status" value="2"/>
</dbReference>